<dbReference type="InterPro" id="IPR007278">
    <property type="entry name" value="DUF397"/>
</dbReference>
<dbReference type="OrthoDB" id="4323652at2"/>
<dbReference type="Proteomes" id="UP000053413">
    <property type="component" value="Unassembled WGS sequence"/>
</dbReference>
<comment type="caution">
    <text evidence="2">The sequence shown here is derived from an EMBL/GenBank/DDBJ whole genome shotgun (WGS) entry which is preliminary data.</text>
</comment>
<proteinExistence type="predicted"/>
<evidence type="ECO:0000313" key="3">
    <source>
        <dbReference type="Proteomes" id="UP000053413"/>
    </source>
</evidence>
<sequence>MTDISPLQWRKSSYSNGSGGNCIEMAELKCGETAVRDSKDPGGPVVGVSHRAWVDFVGAVRDGLLG</sequence>
<feature type="domain" description="DUF397" evidence="1">
    <location>
        <begin position="7"/>
        <end position="61"/>
    </location>
</feature>
<dbReference type="RefSeq" id="WP_059147609.1">
    <property type="nucleotide sequence ID" value="NZ_LLZJ01000391.1"/>
</dbReference>
<gene>
    <name evidence="2" type="ORF">ADL28_33870</name>
</gene>
<reference evidence="3" key="1">
    <citation type="submission" date="2015-10" db="EMBL/GenBank/DDBJ databases">
        <authorList>
            <person name="Ju K.-S."/>
            <person name="Doroghazi J.R."/>
            <person name="Metcalf W.W."/>
        </authorList>
    </citation>
    <scope>NUCLEOTIDE SEQUENCE [LARGE SCALE GENOMIC DNA]</scope>
    <source>
        <strain evidence="3">NRRL F-8817</strain>
    </source>
</reference>
<name>A0A0X3VQF0_STRVO</name>
<accession>A0A0X3VQF0</accession>
<dbReference type="EMBL" id="LLZJ01000391">
    <property type="protein sequence ID" value="KUL46858.1"/>
    <property type="molecule type" value="Genomic_DNA"/>
</dbReference>
<dbReference type="AlphaFoldDB" id="A0A0X3VQF0"/>
<organism evidence="2 3">
    <name type="scientific">Streptomyces violaceusniger</name>
    <dbReference type="NCBI Taxonomy" id="68280"/>
    <lineage>
        <taxon>Bacteria</taxon>
        <taxon>Bacillati</taxon>
        <taxon>Actinomycetota</taxon>
        <taxon>Actinomycetes</taxon>
        <taxon>Kitasatosporales</taxon>
        <taxon>Streptomycetaceae</taxon>
        <taxon>Streptomyces</taxon>
        <taxon>Streptomyces violaceusniger group</taxon>
    </lineage>
</organism>
<dbReference type="Pfam" id="PF04149">
    <property type="entry name" value="DUF397"/>
    <property type="match status" value="1"/>
</dbReference>
<protein>
    <submittedName>
        <fullName evidence="2">Toxin</fullName>
    </submittedName>
</protein>
<evidence type="ECO:0000259" key="1">
    <source>
        <dbReference type="Pfam" id="PF04149"/>
    </source>
</evidence>
<evidence type="ECO:0000313" key="2">
    <source>
        <dbReference type="EMBL" id="KUL46858.1"/>
    </source>
</evidence>